<dbReference type="PANTHER" id="PTHR33164:SF103">
    <property type="entry name" value="REGULATORY PROTEIN MARR"/>
    <property type="match status" value="1"/>
</dbReference>
<protein>
    <submittedName>
        <fullName evidence="3">Putative MarR family transcriptional regulator</fullName>
    </submittedName>
</protein>
<dbReference type="InterPro" id="IPR039422">
    <property type="entry name" value="MarR/SlyA-like"/>
</dbReference>
<dbReference type="InterPro" id="IPR036388">
    <property type="entry name" value="WH-like_DNA-bd_sf"/>
</dbReference>
<keyword evidence="4" id="KW-1185">Reference proteome</keyword>
<dbReference type="GO" id="GO:0003700">
    <property type="term" value="F:DNA-binding transcription factor activity"/>
    <property type="evidence" value="ECO:0007669"/>
    <property type="project" value="InterPro"/>
</dbReference>
<dbReference type="InterPro" id="IPR036390">
    <property type="entry name" value="WH_DNA-bd_sf"/>
</dbReference>
<dbReference type="InterPro" id="IPR000835">
    <property type="entry name" value="HTH_MarR-typ"/>
</dbReference>
<dbReference type="PANTHER" id="PTHR33164">
    <property type="entry name" value="TRANSCRIPTIONAL REGULATOR, MARR FAMILY"/>
    <property type="match status" value="1"/>
</dbReference>
<dbReference type="SUPFAM" id="SSF46785">
    <property type="entry name" value="Winged helix' DNA-binding domain"/>
    <property type="match status" value="1"/>
</dbReference>
<dbReference type="EMBL" id="BAHD01000052">
    <property type="protein sequence ID" value="GAB96903.1"/>
    <property type="molecule type" value="Genomic_DNA"/>
</dbReference>
<dbReference type="RefSeq" id="WP_006593435.1">
    <property type="nucleotide sequence ID" value="NZ_BAHD01000052.1"/>
</dbReference>
<gene>
    <name evidence="3" type="ORF">KILIM_052_00010</name>
</gene>
<dbReference type="Proteomes" id="UP000008366">
    <property type="component" value="Unassembled WGS sequence"/>
</dbReference>
<dbReference type="STRING" id="1184609.KILIM_052_00010"/>
<sequence length="146" mass="16494">MPETPADHTDNHVDSLGDRFLVVSRRLRRRYALALEPLGITPHQARTLRVVARCGPLRLGELAAQLHIAPRSVTDVVDALEDLGYVRRAPDPRDRRATAVEATTQGRRESEAVEELRRNQADQFFARLPEPDRAELARLLDDLTDN</sequence>
<dbReference type="PROSITE" id="PS50995">
    <property type="entry name" value="HTH_MARR_2"/>
    <property type="match status" value="1"/>
</dbReference>
<reference evidence="3 4" key="1">
    <citation type="submission" date="2012-08" db="EMBL/GenBank/DDBJ databases">
        <title>Whole genome shotgun sequence of Kineosphaera limosa NBRC 100340.</title>
        <authorList>
            <person name="Yoshida I."/>
            <person name="Isaki S."/>
            <person name="Hosoyama A."/>
            <person name="Tsuchikane K."/>
            <person name="Katsumata H."/>
            <person name="Ando Y."/>
            <person name="Ohji S."/>
            <person name="Hamada M."/>
            <person name="Tamura T."/>
            <person name="Yamazoe A."/>
            <person name="Yamazaki S."/>
            <person name="Fujita N."/>
        </authorList>
    </citation>
    <scope>NUCLEOTIDE SEQUENCE [LARGE SCALE GENOMIC DNA]</scope>
    <source>
        <strain evidence="3 4">NBRC 100340</strain>
    </source>
</reference>
<dbReference type="Pfam" id="PF01047">
    <property type="entry name" value="MarR"/>
    <property type="match status" value="1"/>
</dbReference>
<feature type="region of interest" description="Disordered" evidence="1">
    <location>
        <begin position="92"/>
        <end position="111"/>
    </location>
</feature>
<accession>K6VL17</accession>
<dbReference type="eggNOG" id="COG1846">
    <property type="taxonomic scope" value="Bacteria"/>
</dbReference>
<feature type="domain" description="HTH marR-type" evidence="2">
    <location>
        <begin position="13"/>
        <end position="145"/>
    </location>
</feature>
<dbReference type="OrthoDB" id="9815567at2"/>
<dbReference type="AlphaFoldDB" id="K6VL17"/>
<dbReference type="SMART" id="SM00347">
    <property type="entry name" value="HTH_MARR"/>
    <property type="match status" value="1"/>
</dbReference>
<evidence type="ECO:0000259" key="2">
    <source>
        <dbReference type="PROSITE" id="PS50995"/>
    </source>
</evidence>
<comment type="caution">
    <text evidence="3">The sequence shown here is derived from an EMBL/GenBank/DDBJ whole genome shotgun (WGS) entry which is preliminary data.</text>
</comment>
<dbReference type="GO" id="GO:0006950">
    <property type="term" value="P:response to stress"/>
    <property type="evidence" value="ECO:0007669"/>
    <property type="project" value="TreeGrafter"/>
</dbReference>
<evidence type="ECO:0000313" key="4">
    <source>
        <dbReference type="Proteomes" id="UP000008366"/>
    </source>
</evidence>
<evidence type="ECO:0000313" key="3">
    <source>
        <dbReference type="EMBL" id="GAB96903.1"/>
    </source>
</evidence>
<name>K6VL17_9MICO</name>
<organism evidence="3 4">
    <name type="scientific">Kineosphaera limosa NBRC 100340</name>
    <dbReference type="NCBI Taxonomy" id="1184609"/>
    <lineage>
        <taxon>Bacteria</taxon>
        <taxon>Bacillati</taxon>
        <taxon>Actinomycetota</taxon>
        <taxon>Actinomycetes</taxon>
        <taxon>Micrococcales</taxon>
        <taxon>Dermatophilaceae</taxon>
        <taxon>Kineosphaera</taxon>
    </lineage>
</organism>
<evidence type="ECO:0000256" key="1">
    <source>
        <dbReference type="SAM" id="MobiDB-lite"/>
    </source>
</evidence>
<dbReference type="Gene3D" id="1.10.10.10">
    <property type="entry name" value="Winged helix-like DNA-binding domain superfamily/Winged helix DNA-binding domain"/>
    <property type="match status" value="1"/>
</dbReference>
<proteinExistence type="predicted"/>